<dbReference type="InterPro" id="IPR009057">
    <property type="entry name" value="Homeodomain-like_sf"/>
</dbReference>
<evidence type="ECO:0000259" key="3">
    <source>
        <dbReference type="PROSITE" id="PS50977"/>
    </source>
</evidence>
<evidence type="ECO:0000256" key="1">
    <source>
        <dbReference type="ARBA" id="ARBA00023125"/>
    </source>
</evidence>
<organism evidence="4">
    <name type="scientific">uncultured Solirubrobacteraceae bacterium</name>
    <dbReference type="NCBI Taxonomy" id="1162706"/>
    <lineage>
        <taxon>Bacteria</taxon>
        <taxon>Bacillati</taxon>
        <taxon>Actinomycetota</taxon>
        <taxon>Thermoleophilia</taxon>
        <taxon>Solirubrobacterales</taxon>
        <taxon>Solirubrobacteraceae</taxon>
        <taxon>environmental samples</taxon>
    </lineage>
</organism>
<dbReference type="Gene3D" id="1.10.357.10">
    <property type="entry name" value="Tetracycline Repressor, domain 2"/>
    <property type="match status" value="1"/>
</dbReference>
<sequence length="193" mass="21026">MSHRQVEEDDPLIDAARASVMAVGVRRTTMAEVARRAELSRQTAYRRHPDVASLLSSLMTREFGRVLARAAAEVGDPSTGREQVVARTVLGGRMLAADPLFTRILDIDPELLLPYVVERLGEVQKLVIAELGGLIAAGIADGSIREERPERLAAAVELLARGFLLGAHAERDDDLDPWDELALALDGYLRPAP</sequence>
<gene>
    <name evidence="4" type="ORF">AVDCRST_MAG30-4595</name>
</gene>
<dbReference type="PROSITE" id="PS50977">
    <property type="entry name" value="HTH_TETR_2"/>
    <property type="match status" value="1"/>
</dbReference>
<proteinExistence type="predicted"/>
<protein>
    <recommendedName>
        <fullName evidence="3">HTH tetR-type domain-containing protein</fullName>
    </recommendedName>
</protein>
<dbReference type="EMBL" id="CADCVS010000602">
    <property type="protein sequence ID" value="CAA9539551.1"/>
    <property type="molecule type" value="Genomic_DNA"/>
</dbReference>
<evidence type="ECO:0000313" key="4">
    <source>
        <dbReference type="EMBL" id="CAA9539551.1"/>
    </source>
</evidence>
<reference evidence="4" key="1">
    <citation type="submission" date="2020-02" db="EMBL/GenBank/DDBJ databases">
        <authorList>
            <person name="Meier V. D."/>
        </authorList>
    </citation>
    <scope>NUCLEOTIDE SEQUENCE</scope>
    <source>
        <strain evidence="4">AVDCRST_MAG30</strain>
    </source>
</reference>
<dbReference type="InterPro" id="IPR001647">
    <property type="entry name" value="HTH_TetR"/>
</dbReference>
<feature type="DNA-binding region" description="H-T-H motif" evidence="2">
    <location>
        <begin position="29"/>
        <end position="48"/>
    </location>
</feature>
<evidence type="ECO:0000256" key="2">
    <source>
        <dbReference type="PROSITE-ProRule" id="PRU00335"/>
    </source>
</evidence>
<feature type="domain" description="HTH tetR-type" evidence="3">
    <location>
        <begin position="6"/>
        <end position="66"/>
    </location>
</feature>
<dbReference type="AlphaFoldDB" id="A0A6J4U690"/>
<dbReference type="GO" id="GO:0003677">
    <property type="term" value="F:DNA binding"/>
    <property type="evidence" value="ECO:0007669"/>
    <property type="project" value="UniProtKB-UniRule"/>
</dbReference>
<name>A0A6J4U690_9ACTN</name>
<dbReference type="SUPFAM" id="SSF46689">
    <property type="entry name" value="Homeodomain-like"/>
    <property type="match status" value="1"/>
</dbReference>
<dbReference type="Pfam" id="PF00440">
    <property type="entry name" value="TetR_N"/>
    <property type="match status" value="1"/>
</dbReference>
<keyword evidence="1 2" id="KW-0238">DNA-binding</keyword>
<accession>A0A6J4U690</accession>